<evidence type="ECO:0000313" key="4">
    <source>
        <dbReference type="EMBL" id="CDL95520.1"/>
    </source>
</evidence>
<gene>
    <name evidence="4" type="ORF">HCOI_01506600</name>
</gene>
<feature type="compositionally biased region" description="Polar residues" evidence="2">
    <location>
        <begin position="561"/>
        <end position="570"/>
    </location>
</feature>
<dbReference type="EMBL" id="CAVP010059093">
    <property type="protein sequence ID" value="CDL95520.1"/>
    <property type="molecule type" value="Genomic_DNA"/>
</dbReference>
<dbReference type="Gene3D" id="1.10.510.10">
    <property type="entry name" value="Transferase(Phosphotransferase) domain 1"/>
    <property type="match status" value="1"/>
</dbReference>
<dbReference type="GO" id="GO:0004674">
    <property type="term" value="F:protein serine/threonine kinase activity"/>
    <property type="evidence" value="ECO:0007669"/>
    <property type="project" value="UniProtKB-EC"/>
</dbReference>
<organism evidence="4">
    <name type="scientific">Haemonchus contortus</name>
    <name type="common">Barber pole worm</name>
    <dbReference type="NCBI Taxonomy" id="6289"/>
    <lineage>
        <taxon>Eukaryota</taxon>
        <taxon>Metazoa</taxon>
        <taxon>Ecdysozoa</taxon>
        <taxon>Nematoda</taxon>
        <taxon>Chromadorea</taxon>
        <taxon>Rhabditida</taxon>
        <taxon>Rhabditina</taxon>
        <taxon>Rhabditomorpha</taxon>
        <taxon>Strongyloidea</taxon>
        <taxon>Trichostrongylidae</taxon>
        <taxon>Haemonchus</taxon>
    </lineage>
</organism>
<feature type="compositionally biased region" description="Basic and acidic residues" evidence="2">
    <location>
        <begin position="21"/>
        <end position="30"/>
    </location>
</feature>
<dbReference type="PANTHER" id="PTHR11909">
    <property type="entry name" value="CASEIN KINASE-RELATED"/>
    <property type="match status" value="1"/>
</dbReference>
<dbReference type="PROSITE" id="PS00108">
    <property type="entry name" value="PROTEIN_KINASE_ST"/>
    <property type="match status" value="1"/>
</dbReference>
<dbReference type="PROSITE" id="PS50011">
    <property type="entry name" value="PROTEIN_KINASE_DOM"/>
    <property type="match status" value="1"/>
</dbReference>
<dbReference type="SUPFAM" id="SSF56112">
    <property type="entry name" value="Protein kinase-like (PK-like)"/>
    <property type="match status" value="1"/>
</dbReference>
<feature type="region of interest" description="Disordered" evidence="2">
    <location>
        <begin position="497"/>
        <end position="571"/>
    </location>
</feature>
<dbReference type="SMART" id="SM00220">
    <property type="entry name" value="S_TKc"/>
    <property type="match status" value="1"/>
</dbReference>
<evidence type="ECO:0000256" key="1">
    <source>
        <dbReference type="ARBA" id="ARBA00012513"/>
    </source>
</evidence>
<feature type="compositionally biased region" description="Low complexity" evidence="2">
    <location>
        <begin position="506"/>
        <end position="519"/>
    </location>
</feature>
<dbReference type="InterPro" id="IPR008271">
    <property type="entry name" value="Ser/Thr_kinase_AS"/>
</dbReference>
<protein>
    <recommendedName>
        <fullName evidence="1">non-specific serine/threonine protein kinase</fullName>
        <ecNumber evidence="1">2.7.11.1</ecNumber>
    </recommendedName>
</protein>
<evidence type="ECO:0000256" key="2">
    <source>
        <dbReference type="SAM" id="MobiDB-lite"/>
    </source>
</evidence>
<proteinExistence type="predicted"/>
<dbReference type="GO" id="GO:0005524">
    <property type="term" value="F:ATP binding"/>
    <property type="evidence" value="ECO:0007669"/>
    <property type="project" value="InterPro"/>
</dbReference>
<feature type="compositionally biased region" description="Polar residues" evidence="2">
    <location>
        <begin position="1"/>
        <end position="11"/>
    </location>
</feature>
<dbReference type="InterPro" id="IPR011009">
    <property type="entry name" value="Kinase-like_dom_sf"/>
</dbReference>
<feature type="region of interest" description="Disordered" evidence="2">
    <location>
        <begin position="1"/>
        <end position="44"/>
    </location>
</feature>
<dbReference type="InterPro" id="IPR000719">
    <property type="entry name" value="Prot_kinase_dom"/>
</dbReference>
<feature type="compositionally biased region" description="Basic residues" evidence="2">
    <location>
        <begin position="522"/>
        <end position="554"/>
    </location>
</feature>
<comment type="caution">
    <text evidence="4">The sequence shown here is derived from an EMBL/GenBank/DDBJ whole genome shotgun (WGS) entry which is preliminary data.</text>
</comment>
<dbReference type="EC" id="2.7.11.1" evidence="1"/>
<name>W6NFI2_HAECO</name>
<dbReference type="InterPro" id="IPR050235">
    <property type="entry name" value="CK1_Ser-Thr_kinase"/>
</dbReference>
<dbReference type="AlphaFoldDB" id="W6NFI2"/>
<reference evidence="4" key="2">
    <citation type="submission" date="2013-05" db="EMBL/GenBank/DDBJ databases">
        <title>The genome and transcriptome of Haemonchus contortus: a key model parasite for drug and vaccine discovery.</title>
        <authorList>
            <person name="Laing R."/>
            <person name="Kikuchi T."/>
            <person name="Martinelli A."/>
            <person name="Tsai I.J."/>
            <person name="Beech R.N."/>
            <person name="Redman E."/>
            <person name="Holroyd N."/>
            <person name="Bartley D.J."/>
            <person name="Beasley H."/>
            <person name="Britton C."/>
            <person name="Curran D."/>
            <person name="Devaney E."/>
            <person name="Gilabert A."/>
            <person name="Jackson F."/>
            <person name="Hunt M."/>
            <person name="Johnston S."/>
            <person name="Kryukov I."/>
            <person name="Li K."/>
            <person name="Morrison A.A."/>
            <person name="Reid A.J."/>
            <person name="Sargison N."/>
            <person name="Saunders G."/>
            <person name="Wasmuth J.D."/>
            <person name="Wolstenholme A."/>
            <person name="Berriman M."/>
            <person name="Gilleard J.S."/>
            <person name="Cotton J.A."/>
        </authorList>
    </citation>
    <scope>NUCLEOTIDE SEQUENCE [LARGE SCALE GENOMIC DNA]</scope>
    <source>
        <strain evidence="4">ISE/inbred ISE</strain>
    </source>
</reference>
<dbReference type="Pfam" id="PF00069">
    <property type="entry name" value="Pkinase"/>
    <property type="match status" value="1"/>
</dbReference>
<evidence type="ECO:0000259" key="3">
    <source>
        <dbReference type="PROSITE" id="PS50011"/>
    </source>
</evidence>
<keyword evidence="4" id="KW-0808">Transferase</keyword>
<accession>W6NFI2</accession>
<keyword evidence="4" id="KW-0418">Kinase</keyword>
<reference evidence="4" key="1">
    <citation type="submission" date="2013-03" db="EMBL/GenBank/DDBJ databases">
        <authorList>
            <person name="Aslett M."/>
        </authorList>
    </citation>
    <scope>NUCLEOTIDE SEQUENCE [LARGE SCALE GENOMIC DNA]</scope>
    <source>
        <strain evidence="4">ISE/inbred ISE</strain>
    </source>
</reference>
<sequence>MLISRHNSQQVVAMGRRKKRHDDNRFHSDSSDSDSTVSQTTRQNVLPVFTQKRKQALPGATLKQRRHPPWYNARILEEERPDLAGDDGRINLEREEAALMDMFIRGKSDLQIGDLIITDDNLDELNRKFNRYEVQLKYNEGRYTALYLISRQICVDNEPSERNALFAMKTGIRPYSVNITVRMKRELRILQELRRNRCPYSPIALDSGRVADLPFIVMNLLDRNIEKVREQVVTFKVATALYIAHEALAAISFLHCMGYIHRDIKPTNLCIGTGDFMKRIYLIDYGDTVKKGKKTRYGTPDGYTLPYWSLDAHRREAARPKGDIESWFYVLIDLLVVHALPWSKMYDEKAVEQEKENFWEGKRQIPGSLYVKSIFELIQSSRDEFDYQRVGQMLRDTIGSVNKGPIVLEWGPNLSVTPAQFALPDDNDDLKTAIFTHPFVDKTMSSLDEDVTVRSTYGQVPQGQDQGTEVAVEMSGIANPQSGQPDRPKTLKIADAAQAKKDGSKPKPTQKSSQPPAQQRQGQRKSKVKQQGRQERHRGKQKRRDKRRRRKSKAKTKDRNGSPSQPTGLLSSLCMCLPFSAHKEATPVQS</sequence>
<feature type="domain" description="Protein kinase" evidence="3">
    <location>
        <begin position="132"/>
        <end position="440"/>
    </location>
</feature>